<name>A0ABV6AX36_9DEIO</name>
<dbReference type="EMBL" id="JBHLYR010000028">
    <property type="protein sequence ID" value="MFB9992072.1"/>
    <property type="molecule type" value="Genomic_DNA"/>
</dbReference>
<accession>A0ABV6AX36</accession>
<dbReference type="RefSeq" id="WP_380008267.1">
    <property type="nucleotide sequence ID" value="NZ_JBHLYR010000028.1"/>
</dbReference>
<proteinExistence type="predicted"/>
<protein>
    <recommendedName>
        <fullName evidence="4">Tyr recombinase domain-containing protein</fullName>
    </recommendedName>
</protein>
<comment type="caution">
    <text evidence="2">The sequence shown here is derived from an EMBL/GenBank/DDBJ whole genome shotgun (WGS) entry which is preliminary data.</text>
</comment>
<dbReference type="Proteomes" id="UP001589733">
    <property type="component" value="Unassembled WGS sequence"/>
</dbReference>
<reference evidence="2 3" key="1">
    <citation type="submission" date="2024-09" db="EMBL/GenBank/DDBJ databases">
        <authorList>
            <person name="Sun Q."/>
            <person name="Mori K."/>
        </authorList>
    </citation>
    <scope>NUCLEOTIDE SEQUENCE [LARGE SCALE GENOMIC DNA]</scope>
    <source>
        <strain evidence="2 3">JCM 13503</strain>
    </source>
</reference>
<dbReference type="SUPFAM" id="SSF56349">
    <property type="entry name" value="DNA breaking-rejoining enzymes"/>
    <property type="match status" value="1"/>
</dbReference>
<sequence>MTDIFGPTHSWTTSVVLNLGRGDMQSIRLDVVRLLAWPLEQGSIESSTLRSYSSEFRAQMQHQNLHTLKSIDMQDFIAVYKSCETKKRRSIVKYFYKVYISLLVDRGYLNLDIYLAHIVENPFISLTEISKLGFVLSKDLSENKKILMNHADLNVVEKVLCLPSNYLSKNIDVIAPGFIPVEWWPDDFKGRKNRNKMRHVNYILSSLSNKTSVVSQAQFDRAVENVRQGNYSNAFIAKAKDTKLEINYVRVQLDLYCEQQFTEMKKYKMWMSYDHPQPKQRWCLETAEMNYDFVCAYYTYIFNFYLKSGSLHFDERIKPSLTLLTDFDKFIQFIEFRAKLTGGYSQSAVKMLGNVMSYLSESQGWIYLNKYLLDDLPDNLKREVTRLGSWEAYCLHVRSKFLRYFKSQVEGNVIQLNNTKLRVIDLLKRKDPLNYVFKALDISRQDLLSRKQISKAYAMELQDHLLVLMSSCFPLRSKNWSLLTYDALNLQERHLSISSEGLWQLKIPVKEIKNGKTGKQFANCSEIVFKIGRLKRFRAHDDLIRVYFDELRPLLTGGSHLFVRADGISMNRGEISKAFLRWSQKYLSCESVFSSAVPGLRPFRSHAMRAIVGTHYCRRGEIAKAAALLMDSEDVVRRHYLDSDLNQILDQLIDDEADELEGDE</sequence>
<dbReference type="InterPro" id="IPR013762">
    <property type="entry name" value="Integrase-like_cat_sf"/>
</dbReference>
<gene>
    <name evidence="2" type="ORF">ACFFLM_08875</name>
</gene>
<evidence type="ECO:0000313" key="2">
    <source>
        <dbReference type="EMBL" id="MFB9992072.1"/>
    </source>
</evidence>
<evidence type="ECO:0000256" key="1">
    <source>
        <dbReference type="ARBA" id="ARBA00023172"/>
    </source>
</evidence>
<organism evidence="2 3">
    <name type="scientific">Deinococcus oregonensis</name>
    <dbReference type="NCBI Taxonomy" id="1805970"/>
    <lineage>
        <taxon>Bacteria</taxon>
        <taxon>Thermotogati</taxon>
        <taxon>Deinococcota</taxon>
        <taxon>Deinococci</taxon>
        <taxon>Deinococcales</taxon>
        <taxon>Deinococcaceae</taxon>
        <taxon>Deinococcus</taxon>
    </lineage>
</organism>
<dbReference type="Gene3D" id="1.10.443.10">
    <property type="entry name" value="Intergrase catalytic core"/>
    <property type="match status" value="1"/>
</dbReference>
<keyword evidence="1" id="KW-0233">DNA recombination</keyword>
<evidence type="ECO:0008006" key="4">
    <source>
        <dbReference type="Google" id="ProtNLM"/>
    </source>
</evidence>
<evidence type="ECO:0000313" key="3">
    <source>
        <dbReference type="Proteomes" id="UP001589733"/>
    </source>
</evidence>
<keyword evidence="3" id="KW-1185">Reference proteome</keyword>
<dbReference type="InterPro" id="IPR011010">
    <property type="entry name" value="DNA_brk_join_enz"/>
</dbReference>